<dbReference type="SUPFAM" id="SSF51905">
    <property type="entry name" value="FAD/NAD(P)-binding domain"/>
    <property type="match status" value="1"/>
</dbReference>
<dbReference type="Proteomes" id="UP000235371">
    <property type="component" value="Unassembled WGS sequence"/>
</dbReference>
<accession>A0A2J6SQF2</accession>
<dbReference type="InParanoid" id="A0A2J6SQF2"/>
<gene>
    <name evidence="6" type="ORF">K444DRAFT_656270</name>
</gene>
<dbReference type="Gene3D" id="3.30.560.10">
    <property type="entry name" value="Glucose Oxidase, domain 3"/>
    <property type="match status" value="1"/>
</dbReference>
<keyword evidence="3" id="KW-0285">Flavoprotein</keyword>
<protein>
    <submittedName>
        <fullName evidence="6">GMC oxidoreductase</fullName>
    </submittedName>
</protein>
<evidence type="ECO:0000259" key="4">
    <source>
        <dbReference type="PROSITE" id="PS00623"/>
    </source>
</evidence>
<dbReference type="Pfam" id="PF00732">
    <property type="entry name" value="GMC_oxred_N"/>
    <property type="match status" value="1"/>
</dbReference>
<evidence type="ECO:0000256" key="2">
    <source>
        <dbReference type="PIRSR" id="PIRSR000137-2"/>
    </source>
</evidence>
<dbReference type="EMBL" id="KZ613895">
    <property type="protein sequence ID" value="PMD53002.1"/>
    <property type="molecule type" value="Genomic_DNA"/>
</dbReference>
<comment type="cofactor">
    <cofactor evidence="2">
        <name>FAD</name>
        <dbReference type="ChEBI" id="CHEBI:57692"/>
    </cofactor>
</comment>
<keyword evidence="7" id="KW-1185">Reference proteome</keyword>
<dbReference type="SUPFAM" id="SSF54373">
    <property type="entry name" value="FAD-linked reductases, C-terminal domain"/>
    <property type="match status" value="1"/>
</dbReference>
<dbReference type="OrthoDB" id="269227at2759"/>
<dbReference type="PANTHER" id="PTHR11552:SF210">
    <property type="entry name" value="GLUCOSE-METHANOL-CHOLINE OXIDOREDUCTASE N-TERMINAL DOMAIN-CONTAINING PROTEIN-RELATED"/>
    <property type="match status" value="1"/>
</dbReference>
<proteinExistence type="inferred from homology"/>
<dbReference type="Gene3D" id="3.50.50.60">
    <property type="entry name" value="FAD/NAD(P)-binding domain"/>
    <property type="match status" value="1"/>
</dbReference>
<feature type="domain" description="Glucose-methanol-choline oxidoreductase N-terminal" evidence="5">
    <location>
        <begin position="293"/>
        <end position="307"/>
    </location>
</feature>
<feature type="domain" description="Glucose-methanol-choline oxidoreductase N-terminal" evidence="4">
    <location>
        <begin position="98"/>
        <end position="121"/>
    </location>
</feature>
<organism evidence="6 7">
    <name type="scientific">Hyaloscypha bicolor E</name>
    <dbReference type="NCBI Taxonomy" id="1095630"/>
    <lineage>
        <taxon>Eukaryota</taxon>
        <taxon>Fungi</taxon>
        <taxon>Dikarya</taxon>
        <taxon>Ascomycota</taxon>
        <taxon>Pezizomycotina</taxon>
        <taxon>Leotiomycetes</taxon>
        <taxon>Helotiales</taxon>
        <taxon>Hyaloscyphaceae</taxon>
        <taxon>Hyaloscypha</taxon>
        <taxon>Hyaloscypha bicolor</taxon>
    </lineage>
</organism>
<dbReference type="Pfam" id="PF05199">
    <property type="entry name" value="GMC_oxred_C"/>
    <property type="match status" value="1"/>
</dbReference>
<dbReference type="GeneID" id="36594149"/>
<evidence type="ECO:0000256" key="3">
    <source>
        <dbReference type="RuleBase" id="RU003968"/>
    </source>
</evidence>
<evidence type="ECO:0000259" key="5">
    <source>
        <dbReference type="PROSITE" id="PS00624"/>
    </source>
</evidence>
<name>A0A2J6SQF2_9HELO</name>
<dbReference type="STRING" id="1095630.A0A2J6SQF2"/>
<evidence type="ECO:0000313" key="7">
    <source>
        <dbReference type="Proteomes" id="UP000235371"/>
    </source>
</evidence>
<dbReference type="GO" id="GO:0050660">
    <property type="term" value="F:flavin adenine dinucleotide binding"/>
    <property type="evidence" value="ECO:0007669"/>
    <property type="project" value="InterPro"/>
</dbReference>
<dbReference type="GO" id="GO:0016614">
    <property type="term" value="F:oxidoreductase activity, acting on CH-OH group of donors"/>
    <property type="evidence" value="ECO:0007669"/>
    <property type="project" value="InterPro"/>
</dbReference>
<feature type="binding site" evidence="2">
    <location>
        <position position="258"/>
    </location>
    <ligand>
        <name>FAD</name>
        <dbReference type="ChEBI" id="CHEBI:57692"/>
    </ligand>
</feature>
<dbReference type="RefSeq" id="XP_024729906.1">
    <property type="nucleotide sequence ID" value="XM_024886072.1"/>
</dbReference>
<dbReference type="InterPro" id="IPR036188">
    <property type="entry name" value="FAD/NAD-bd_sf"/>
</dbReference>
<dbReference type="InterPro" id="IPR007867">
    <property type="entry name" value="GMC_OxRtase_C"/>
</dbReference>
<evidence type="ECO:0000256" key="1">
    <source>
        <dbReference type="ARBA" id="ARBA00010790"/>
    </source>
</evidence>
<dbReference type="InterPro" id="IPR012132">
    <property type="entry name" value="GMC_OxRdtase"/>
</dbReference>
<dbReference type="InterPro" id="IPR000172">
    <property type="entry name" value="GMC_OxRdtase_N"/>
</dbReference>
<dbReference type="PROSITE" id="PS00624">
    <property type="entry name" value="GMC_OXRED_2"/>
    <property type="match status" value="1"/>
</dbReference>
<dbReference type="PANTHER" id="PTHR11552">
    <property type="entry name" value="GLUCOSE-METHANOL-CHOLINE GMC OXIDOREDUCTASE"/>
    <property type="match status" value="1"/>
</dbReference>
<dbReference type="PROSITE" id="PS00623">
    <property type="entry name" value="GMC_OXRED_1"/>
    <property type="match status" value="1"/>
</dbReference>
<keyword evidence="2 3" id="KW-0274">FAD</keyword>
<dbReference type="PIRSF" id="PIRSF000137">
    <property type="entry name" value="Alcohol_oxidase"/>
    <property type="match status" value="1"/>
</dbReference>
<comment type="similarity">
    <text evidence="1 3">Belongs to the GMC oxidoreductase family.</text>
</comment>
<dbReference type="AlphaFoldDB" id="A0A2J6SQF2"/>
<sequence length="622" mass="67826">MSKFSIPCLVSVNDFLKIDYDFIVVGGGTAGLVVATRLTENPNIHVGVLEAGPAHLNDPMIMTPALYPQMVGNPEYDWLQRTTPQKALNGRVFDHPRGKGLGGSSAINFEMYNRGQALDYDDWERLGNQGWSFKDLLPYFKKHEHFDDPSGYASKNNIPLETTYDPNFHGIDGPIHTSFSTWRVRQEREWIAASAKLGVRMGSPKDGWSGDHIGFFHSLSSINQSASHADGTRSYAVTGYLLPNASRPNLHVLTDALVSKVVVDNESVTGLEFLHLGNLYSVKTKKEVVLSAGAFKTPQILELSGIGNPDVLAKAGIKCQVENRRVGENFQDHPTVGFTLELADGEESMDALKDPIVARKCLEEYMAKKTGPFSSGGSATGFASFANLATPEEVKVLQTLILDSSDPASEGHTMEAKKLLAAALGNPDDSTFQYLFLPAALNISRGDSQAAMFAGYPGMEGKQGICIGVAVARPVSVGSVHITSSNPQDDPAVDPAFLAHEADVEILAKGLEFCLKLTETSPFKEKIKRRYYPDESLDLSDREQRKRFARENVCTEYHPLGSVGMGKKGVGAVDERLRVWGTRGLRVVDASVIPLHVSGNIQSTMYAVAEKGSDLIKEDWGF</sequence>
<evidence type="ECO:0000313" key="6">
    <source>
        <dbReference type="EMBL" id="PMD53002.1"/>
    </source>
</evidence>
<reference evidence="6 7" key="1">
    <citation type="submission" date="2016-04" db="EMBL/GenBank/DDBJ databases">
        <title>A degradative enzymes factory behind the ericoid mycorrhizal symbiosis.</title>
        <authorList>
            <consortium name="DOE Joint Genome Institute"/>
            <person name="Martino E."/>
            <person name="Morin E."/>
            <person name="Grelet G."/>
            <person name="Kuo A."/>
            <person name="Kohler A."/>
            <person name="Daghino S."/>
            <person name="Barry K."/>
            <person name="Choi C."/>
            <person name="Cichocki N."/>
            <person name="Clum A."/>
            <person name="Copeland A."/>
            <person name="Hainaut M."/>
            <person name="Haridas S."/>
            <person name="Labutti K."/>
            <person name="Lindquist E."/>
            <person name="Lipzen A."/>
            <person name="Khouja H.-R."/>
            <person name="Murat C."/>
            <person name="Ohm R."/>
            <person name="Olson A."/>
            <person name="Spatafora J."/>
            <person name="Veneault-Fourrey C."/>
            <person name="Henrissat B."/>
            <person name="Grigoriev I."/>
            <person name="Martin F."/>
            <person name="Perotto S."/>
        </authorList>
    </citation>
    <scope>NUCLEOTIDE SEQUENCE [LARGE SCALE GENOMIC DNA]</scope>
    <source>
        <strain evidence="6 7">E</strain>
    </source>
</reference>